<proteinExistence type="inferred from homology"/>
<comment type="caution">
    <text evidence="2">The sequence shown here is derived from an EMBL/GenBank/DDBJ whole genome shotgun (WGS) entry which is preliminary data.</text>
</comment>
<dbReference type="InterPro" id="IPR005064">
    <property type="entry name" value="BUG"/>
</dbReference>
<organism evidence="2 3">
    <name type="scientific">Pelomonas candidula</name>
    <dbReference type="NCBI Taxonomy" id="3299025"/>
    <lineage>
        <taxon>Bacteria</taxon>
        <taxon>Pseudomonadati</taxon>
        <taxon>Pseudomonadota</taxon>
        <taxon>Betaproteobacteria</taxon>
        <taxon>Burkholderiales</taxon>
        <taxon>Sphaerotilaceae</taxon>
        <taxon>Roseateles</taxon>
    </lineage>
</organism>
<dbReference type="EMBL" id="JBIGIC010000002">
    <property type="protein sequence ID" value="MFG6486204.1"/>
    <property type="molecule type" value="Genomic_DNA"/>
</dbReference>
<dbReference type="Proteomes" id="UP001606134">
    <property type="component" value="Unassembled WGS sequence"/>
</dbReference>
<evidence type="ECO:0000313" key="2">
    <source>
        <dbReference type="EMBL" id="MFG6486204.1"/>
    </source>
</evidence>
<evidence type="ECO:0000313" key="3">
    <source>
        <dbReference type="Proteomes" id="UP001606134"/>
    </source>
</evidence>
<dbReference type="RefSeq" id="WP_394407182.1">
    <property type="nucleotide sequence ID" value="NZ_JBIGIC010000002.1"/>
</dbReference>
<dbReference type="Pfam" id="PF03401">
    <property type="entry name" value="TctC"/>
    <property type="match status" value="1"/>
</dbReference>
<dbReference type="PANTHER" id="PTHR42928:SF5">
    <property type="entry name" value="BLR1237 PROTEIN"/>
    <property type="match status" value="1"/>
</dbReference>
<protein>
    <submittedName>
        <fullName evidence="2">Tripartite tricarboxylate transporter substrate-binding protein</fullName>
    </submittedName>
</protein>
<name>A0ABW7H8U8_9BURK</name>
<dbReference type="Gene3D" id="3.40.190.10">
    <property type="entry name" value="Periplasmic binding protein-like II"/>
    <property type="match status" value="1"/>
</dbReference>
<dbReference type="Gene3D" id="3.40.190.150">
    <property type="entry name" value="Bordetella uptake gene, domain 1"/>
    <property type="match status" value="1"/>
</dbReference>
<sequence length="345" mass="35395">MQLTLAAVSAVGGTALARFQPDVAQPAVAQAAPGQPASPAGGSTPATAHTRLYLPFGAGGEADGSARNFIAAAARASAGLSFETVYLTAESGAVASRAVRAASADGGALLLGRVGSIAILPALSRHSAVPSSEFTALAVLDQSPLICAVRAGSAIQSMGQLQAAIAAAPGRLRYGTAGAGSLQNLAVRYLLSLSGLPGDAARPVHFSQGTQVTQALLDGEVDFSCNNARSIVPQVRSGALRGLMTTAQGRLRALPRLHNAAELGLRDMQQLQGWSALLGPPGMPPAVVARWRTLLDQVAQDAEWQAGTEALHAVPRIRAVPDPAQFLRQQAQFYERLVTLLGAQP</sequence>
<comment type="similarity">
    <text evidence="1">Belongs to the UPF0065 (bug) family.</text>
</comment>
<dbReference type="PANTHER" id="PTHR42928">
    <property type="entry name" value="TRICARBOXYLATE-BINDING PROTEIN"/>
    <property type="match status" value="1"/>
</dbReference>
<keyword evidence="3" id="KW-1185">Reference proteome</keyword>
<reference evidence="2 3" key="1">
    <citation type="submission" date="2024-08" db="EMBL/GenBank/DDBJ databases">
        <authorList>
            <person name="Lu H."/>
        </authorList>
    </citation>
    <scope>NUCLEOTIDE SEQUENCE [LARGE SCALE GENOMIC DNA]</scope>
    <source>
        <strain evidence="2 3">BYS78W</strain>
    </source>
</reference>
<accession>A0ABW7H8U8</accession>
<evidence type="ECO:0000256" key="1">
    <source>
        <dbReference type="ARBA" id="ARBA00006987"/>
    </source>
</evidence>
<dbReference type="SUPFAM" id="SSF53850">
    <property type="entry name" value="Periplasmic binding protein-like II"/>
    <property type="match status" value="1"/>
</dbReference>
<dbReference type="InterPro" id="IPR042100">
    <property type="entry name" value="Bug_dom1"/>
</dbReference>
<gene>
    <name evidence="2" type="ORF">ACG04R_05935</name>
</gene>